<feature type="compositionally biased region" description="Basic and acidic residues" evidence="1">
    <location>
        <begin position="196"/>
        <end position="212"/>
    </location>
</feature>
<reference evidence="2 3" key="1">
    <citation type="submission" date="2018-08" db="EMBL/GenBank/DDBJ databases">
        <authorList>
            <person name="Laetsch R D."/>
            <person name="Stevens L."/>
            <person name="Kumar S."/>
            <person name="Blaxter L. M."/>
        </authorList>
    </citation>
    <scope>NUCLEOTIDE SEQUENCE [LARGE SCALE GENOMIC DNA]</scope>
</reference>
<proteinExistence type="predicted"/>
<name>A0A498SLU3_ACAVI</name>
<evidence type="ECO:0000256" key="1">
    <source>
        <dbReference type="SAM" id="MobiDB-lite"/>
    </source>
</evidence>
<organism evidence="2 3">
    <name type="scientific">Acanthocheilonema viteae</name>
    <name type="common">Filarial nematode worm</name>
    <name type="synonym">Dipetalonema viteae</name>
    <dbReference type="NCBI Taxonomy" id="6277"/>
    <lineage>
        <taxon>Eukaryota</taxon>
        <taxon>Metazoa</taxon>
        <taxon>Ecdysozoa</taxon>
        <taxon>Nematoda</taxon>
        <taxon>Chromadorea</taxon>
        <taxon>Rhabditida</taxon>
        <taxon>Spirurina</taxon>
        <taxon>Spiruromorpha</taxon>
        <taxon>Filarioidea</taxon>
        <taxon>Onchocercidae</taxon>
        <taxon>Acanthocheilonema</taxon>
    </lineage>
</organism>
<evidence type="ECO:0000313" key="2">
    <source>
        <dbReference type="EMBL" id="VBB30134.1"/>
    </source>
</evidence>
<keyword evidence="3" id="KW-1185">Reference proteome</keyword>
<feature type="region of interest" description="Disordered" evidence="1">
    <location>
        <begin position="244"/>
        <end position="293"/>
    </location>
</feature>
<feature type="compositionally biased region" description="Low complexity" evidence="1">
    <location>
        <begin position="279"/>
        <end position="290"/>
    </location>
</feature>
<feature type="region of interest" description="Disordered" evidence="1">
    <location>
        <begin position="76"/>
        <end position="100"/>
    </location>
</feature>
<feature type="compositionally biased region" description="Polar residues" evidence="1">
    <location>
        <begin position="76"/>
        <end position="95"/>
    </location>
</feature>
<feature type="region of interest" description="Disordered" evidence="1">
    <location>
        <begin position="180"/>
        <end position="213"/>
    </location>
</feature>
<feature type="compositionally biased region" description="Polar residues" evidence="1">
    <location>
        <begin position="266"/>
        <end position="278"/>
    </location>
</feature>
<gene>
    <name evidence="2" type="ORF">NAV_LOCUS4925</name>
</gene>
<dbReference type="AlphaFoldDB" id="A0A498SLU3"/>
<feature type="region of interest" description="Disordered" evidence="1">
    <location>
        <begin position="1"/>
        <end position="37"/>
    </location>
</feature>
<feature type="compositionally biased region" description="Basic and acidic residues" evidence="1">
    <location>
        <begin position="8"/>
        <end position="19"/>
    </location>
</feature>
<dbReference type="EMBL" id="UPTC01000791">
    <property type="protein sequence ID" value="VBB30134.1"/>
    <property type="molecule type" value="Genomic_DNA"/>
</dbReference>
<accession>A0A498SLU3</accession>
<protein>
    <submittedName>
        <fullName evidence="2">Uncharacterized protein</fullName>
    </submittedName>
</protein>
<evidence type="ECO:0000313" key="3">
    <source>
        <dbReference type="Proteomes" id="UP000276991"/>
    </source>
</evidence>
<feature type="region of interest" description="Disordered" evidence="1">
    <location>
        <begin position="328"/>
        <end position="370"/>
    </location>
</feature>
<dbReference type="Proteomes" id="UP000276991">
    <property type="component" value="Unassembled WGS sequence"/>
</dbReference>
<dbReference type="OrthoDB" id="10608126at2759"/>
<sequence>MKKRVKDKKLEQFTTKQEKEEQEEREIRRRARREASLDKISTDEFAPTIFEQVNAPLKPVINFECFRKEKVSEQTPSLTQLSARGSSLSTPTPSVYLSPDVDRMSSAEPEKLEYAASNDVHSIPDPIVLESQISNQFSVYNVQIVINKIVALLSVFQKKSGKSNEVGTYPDITDKALETSVKKDETLQTTHGSSEGSRERTEEEKEKEKEKAMGQSVYFIPDLKMEQNLTATSDMSYFDISRRSATSKKGSAELESSKRSAKTVKSETSATENATKQVLSSKKSLPSSSPTMEPNIAISRFHRKIITTLKHGVGAFGSGVASATHLSRKVKESDVSNKNMTVVKGSESETTSSRDTSKRKKDKNKANPLI</sequence>